<protein>
    <recommendedName>
        <fullName evidence="1">QsdR TetR regulatory C-terminal domain-containing protein</fullName>
    </recommendedName>
</protein>
<evidence type="ECO:0000313" key="3">
    <source>
        <dbReference type="Proteomes" id="UP000331127"/>
    </source>
</evidence>
<sequence>MSSPPQAIPFARHAEAERAFRLARRRFVAGERLDMQVLAAELGVDRSTLFRWVGNRDQLVAAILISMTESAIRDADSKSKQTGGARIALTAYHYAQALIDSEFFQAYLKRESDRALRLLTSKASPVQGYVVSIFERMVEQERDRGNLTHALACHDLAYLIVRIIESFIYADTIIGDSPDATKIRASVAALLHVEL</sequence>
<dbReference type="InterPro" id="IPR009057">
    <property type="entry name" value="Homeodomain-like_sf"/>
</dbReference>
<dbReference type="RefSeq" id="WP_155354529.1">
    <property type="nucleotide sequence ID" value="NZ_BAAAHL010000065.1"/>
</dbReference>
<dbReference type="AlphaFoldDB" id="A0A5M3WII0"/>
<evidence type="ECO:0000259" key="1">
    <source>
        <dbReference type="Pfam" id="PF18598"/>
    </source>
</evidence>
<comment type="caution">
    <text evidence="2">The sequence shown here is derived from an EMBL/GenBank/DDBJ whole genome shotgun (WGS) entry which is preliminary data.</text>
</comment>
<dbReference type="Gene3D" id="1.10.357.10">
    <property type="entry name" value="Tetracycline Repressor, domain 2"/>
    <property type="match status" value="1"/>
</dbReference>
<keyword evidence="3" id="KW-1185">Reference proteome</keyword>
<accession>A0A5M3WII0</accession>
<dbReference type="SUPFAM" id="SSF46689">
    <property type="entry name" value="Homeodomain-like"/>
    <property type="match status" value="1"/>
</dbReference>
<gene>
    <name evidence="2" type="ORF">Amac_025430</name>
</gene>
<dbReference type="InterPro" id="IPR041485">
    <property type="entry name" value="TetR_C_36"/>
</dbReference>
<dbReference type="OrthoDB" id="158903at2"/>
<organism evidence="2 3">
    <name type="scientific">Acrocarpospora macrocephala</name>
    <dbReference type="NCBI Taxonomy" id="150177"/>
    <lineage>
        <taxon>Bacteria</taxon>
        <taxon>Bacillati</taxon>
        <taxon>Actinomycetota</taxon>
        <taxon>Actinomycetes</taxon>
        <taxon>Streptosporangiales</taxon>
        <taxon>Streptosporangiaceae</taxon>
        <taxon>Acrocarpospora</taxon>
    </lineage>
</organism>
<dbReference type="Pfam" id="PF18598">
    <property type="entry name" value="TetR_C_36"/>
    <property type="match status" value="1"/>
</dbReference>
<dbReference type="EMBL" id="BLAE01000013">
    <property type="protein sequence ID" value="GES08947.1"/>
    <property type="molecule type" value="Genomic_DNA"/>
</dbReference>
<proteinExistence type="predicted"/>
<name>A0A5M3WII0_9ACTN</name>
<evidence type="ECO:0000313" key="2">
    <source>
        <dbReference type="EMBL" id="GES08947.1"/>
    </source>
</evidence>
<feature type="domain" description="QsdR TetR regulatory C-terminal" evidence="1">
    <location>
        <begin position="82"/>
        <end position="191"/>
    </location>
</feature>
<dbReference type="Proteomes" id="UP000331127">
    <property type="component" value="Unassembled WGS sequence"/>
</dbReference>
<reference evidence="2 3" key="1">
    <citation type="submission" date="2019-10" db="EMBL/GenBank/DDBJ databases">
        <title>Whole genome shotgun sequence of Acrocarpospora macrocephala NBRC 16266.</title>
        <authorList>
            <person name="Ichikawa N."/>
            <person name="Kimura A."/>
            <person name="Kitahashi Y."/>
            <person name="Komaki H."/>
            <person name="Oguchi A."/>
        </authorList>
    </citation>
    <scope>NUCLEOTIDE SEQUENCE [LARGE SCALE GENOMIC DNA]</scope>
    <source>
        <strain evidence="2 3">NBRC 16266</strain>
    </source>
</reference>